<evidence type="ECO:0000256" key="1">
    <source>
        <dbReference type="SAM" id="MobiDB-lite"/>
    </source>
</evidence>
<comment type="caution">
    <text evidence="2">The sequence shown here is derived from an EMBL/GenBank/DDBJ whole genome shotgun (WGS) entry which is preliminary data.</text>
</comment>
<keyword evidence="3" id="KW-1185">Reference proteome</keyword>
<feature type="region of interest" description="Disordered" evidence="1">
    <location>
        <begin position="29"/>
        <end position="49"/>
    </location>
</feature>
<sequence length="49" mass="5385">MLDDTSADMGTAPEFFDWLFGSTTVRPPITSSPPPLSSFSHLEVITQRT</sequence>
<dbReference type="AlphaFoldDB" id="A0A392SCF7"/>
<organism evidence="2 3">
    <name type="scientific">Trifolium medium</name>
    <dbReference type="NCBI Taxonomy" id="97028"/>
    <lineage>
        <taxon>Eukaryota</taxon>
        <taxon>Viridiplantae</taxon>
        <taxon>Streptophyta</taxon>
        <taxon>Embryophyta</taxon>
        <taxon>Tracheophyta</taxon>
        <taxon>Spermatophyta</taxon>
        <taxon>Magnoliopsida</taxon>
        <taxon>eudicotyledons</taxon>
        <taxon>Gunneridae</taxon>
        <taxon>Pentapetalae</taxon>
        <taxon>rosids</taxon>
        <taxon>fabids</taxon>
        <taxon>Fabales</taxon>
        <taxon>Fabaceae</taxon>
        <taxon>Papilionoideae</taxon>
        <taxon>50 kb inversion clade</taxon>
        <taxon>NPAAA clade</taxon>
        <taxon>Hologalegina</taxon>
        <taxon>IRL clade</taxon>
        <taxon>Trifolieae</taxon>
        <taxon>Trifolium</taxon>
    </lineage>
</organism>
<accession>A0A392SCF7</accession>
<dbReference type="EMBL" id="LXQA010356228">
    <property type="protein sequence ID" value="MCI46349.1"/>
    <property type="molecule type" value="Genomic_DNA"/>
</dbReference>
<dbReference type="Proteomes" id="UP000265520">
    <property type="component" value="Unassembled WGS sequence"/>
</dbReference>
<evidence type="ECO:0000313" key="2">
    <source>
        <dbReference type="EMBL" id="MCI46349.1"/>
    </source>
</evidence>
<evidence type="ECO:0000313" key="3">
    <source>
        <dbReference type="Proteomes" id="UP000265520"/>
    </source>
</evidence>
<name>A0A392SCF7_9FABA</name>
<proteinExistence type="predicted"/>
<protein>
    <submittedName>
        <fullName evidence="2">Uncharacterized protein</fullName>
    </submittedName>
</protein>
<reference evidence="2 3" key="1">
    <citation type="journal article" date="2018" name="Front. Plant Sci.">
        <title>Red Clover (Trifolium pratense) and Zigzag Clover (T. medium) - A Picture of Genomic Similarities and Differences.</title>
        <authorList>
            <person name="Dluhosova J."/>
            <person name="Istvanek J."/>
            <person name="Nedelnik J."/>
            <person name="Repkova J."/>
        </authorList>
    </citation>
    <scope>NUCLEOTIDE SEQUENCE [LARGE SCALE GENOMIC DNA]</scope>
    <source>
        <strain evidence="3">cv. 10/8</strain>
        <tissue evidence="2">Leaf</tissue>
    </source>
</reference>
<feature type="non-terminal residue" evidence="2">
    <location>
        <position position="49"/>
    </location>
</feature>